<evidence type="ECO:0000256" key="8">
    <source>
        <dbReference type="RuleBase" id="RU003918"/>
    </source>
</evidence>
<feature type="chain" id="PRO_5044281799" evidence="9">
    <location>
        <begin position="20"/>
        <end position="222"/>
    </location>
</feature>
<evidence type="ECO:0000259" key="11">
    <source>
        <dbReference type="Pfam" id="PF02753"/>
    </source>
</evidence>
<comment type="subcellular location">
    <subcellularLocation>
        <location evidence="1 8">Periplasm</location>
    </subcellularLocation>
</comment>
<comment type="similarity">
    <text evidence="2 8">Belongs to the periplasmic pilus chaperone family.</text>
</comment>
<feature type="signal peptide" evidence="9">
    <location>
        <begin position="1"/>
        <end position="19"/>
    </location>
</feature>
<dbReference type="PANTHER" id="PTHR30251:SF2">
    <property type="entry name" value="FIMBRIAL CHAPERONE YADV-RELATED"/>
    <property type="match status" value="1"/>
</dbReference>
<dbReference type="Pfam" id="PF02753">
    <property type="entry name" value="PapD_C"/>
    <property type="match status" value="1"/>
</dbReference>
<evidence type="ECO:0000256" key="7">
    <source>
        <dbReference type="ARBA" id="ARBA00023319"/>
    </source>
</evidence>
<feature type="domain" description="Pili assembly chaperone N-terminal" evidence="10">
    <location>
        <begin position="20"/>
        <end position="137"/>
    </location>
</feature>
<dbReference type="SUPFAM" id="SSF49584">
    <property type="entry name" value="Periplasmic chaperone C-domain"/>
    <property type="match status" value="1"/>
</dbReference>
<evidence type="ECO:0000256" key="1">
    <source>
        <dbReference type="ARBA" id="ARBA00004418"/>
    </source>
</evidence>
<dbReference type="GO" id="GO:0071555">
    <property type="term" value="P:cell wall organization"/>
    <property type="evidence" value="ECO:0007669"/>
    <property type="project" value="InterPro"/>
</dbReference>
<reference evidence="12 13" key="1">
    <citation type="journal article" date="2016" name="Front. Microbiol.">
        <title>Genomic Resource of Rice Seed Associated Bacteria.</title>
        <authorList>
            <person name="Midha S."/>
            <person name="Bansal K."/>
            <person name="Sharma S."/>
            <person name="Kumar N."/>
            <person name="Patil P.P."/>
            <person name="Chaudhry V."/>
            <person name="Patil P.B."/>
        </authorList>
    </citation>
    <scope>NUCLEOTIDE SEQUENCE [LARGE SCALE GENOMIC DNA]</scope>
    <source>
        <strain evidence="12 13">RSA13</strain>
    </source>
</reference>
<dbReference type="InterPro" id="IPR016148">
    <property type="entry name" value="Pili_assmbl_chaperone_C"/>
</dbReference>
<dbReference type="PROSITE" id="PS00635">
    <property type="entry name" value="PILI_CHAPERONE"/>
    <property type="match status" value="1"/>
</dbReference>
<evidence type="ECO:0000256" key="2">
    <source>
        <dbReference type="ARBA" id="ARBA00007399"/>
    </source>
</evidence>
<keyword evidence="4 9" id="KW-0732">Signal</keyword>
<evidence type="ECO:0000313" key="13">
    <source>
        <dbReference type="Proteomes" id="UP000072520"/>
    </source>
</evidence>
<dbReference type="InterPro" id="IPR001829">
    <property type="entry name" value="Pili_assmbl_chaperone_bac"/>
</dbReference>
<dbReference type="InterPro" id="IPR016147">
    <property type="entry name" value="Pili_assmbl_chaperone_N"/>
</dbReference>
<dbReference type="GO" id="GO:0030288">
    <property type="term" value="C:outer membrane-bounded periplasmic space"/>
    <property type="evidence" value="ECO:0007669"/>
    <property type="project" value="InterPro"/>
</dbReference>
<evidence type="ECO:0000256" key="9">
    <source>
        <dbReference type="SAM" id="SignalP"/>
    </source>
</evidence>
<dbReference type="Gene3D" id="2.60.40.10">
    <property type="entry name" value="Immunoglobulins"/>
    <property type="match status" value="2"/>
</dbReference>
<evidence type="ECO:0000313" key="12">
    <source>
        <dbReference type="EMBL" id="KTS97653.1"/>
    </source>
</evidence>
<keyword evidence="5" id="KW-0574">Periplasm</keyword>
<dbReference type="InterPro" id="IPR008962">
    <property type="entry name" value="PapD-like_sf"/>
</dbReference>
<evidence type="ECO:0000256" key="6">
    <source>
        <dbReference type="ARBA" id="ARBA00023186"/>
    </source>
</evidence>
<evidence type="ECO:0000256" key="3">
    <source>
        <dbReference type="ARBA" id="ARBA00022558"/>
    </source>
</evidence>
<protein>
    <submittedName>
        <fullName evidence="12">Fimbrial assembly protein</fullName>
    </submittedName>
</protein>
<dbReference type="EMBL" id="LDSI01000014">
    <property type="protein sequence ID" value="KTS97653.1"/>
    <property type="molecule type" value="Genomic_DNA"/>
</dbReference>
<sequence length="222" mass="24232">MLRLLLTLCLMTAPLASQAGIEIGGTRLIYNGGARQASLTVNNPDDRPYLIQAWVDKDPTSADGDKAFIATPPLFRLEPHSQNSVRVVYTGRPLPADRESMLWLSIKSVPSTSKEDKNRLFITVKSVIKLFYRPTGLSGDPATAYEKLVFTRRGSQVYVSNPTPYHISLYDLKVGSAQVKTPPTLKPMSEQAVTVPAGTAGAVSWRAINDFGGITDVRKANI</sequence>
<accession>A0AB34VEH2</accession>
<dbReference type="RefSeq" id="WP_058709055.1">
    <property type="nucleotide sequence ID" value="NZ_LDSK01000023.1"/>
</dbReference>
<name>A0AB34VEH2_9GAMM</name>
<feature type="domain" description="Pili assembly chaperone C-terminal" evidence="11">
    <location>
        <begin position="159"/>
        <end position="215"/>
    </location>
</feature>
<dbReference type="InterPro" id="IPR050643">
    <property type="entry name" value="Periplasmic_pilus_chap"/>
</dbReference>
<dbReference type="InterPro" id="IPR013783">
    <property type="entry name" value="Ig-like_fold"/>
</dbReference>
<dbReference type="Pfam" id="PF00345">
    <property type="entry name" value="PapD_N"/>
    <property type="match status" value="1"/>
</dbReference>
<proteinExistence type="inferred from homology"/>
<keyword evidence="6 8" id="KW-0143">Chaperone</keyword>
<evidence type="ECO:0000256" key="4">
    <source>
        <dbReference type="ARBA" id="ARBA00022729"/>
    </source>
</evidence>
<dbReference type="Proteomes" id="UP000072520">
    <property type="component" value="Unassembled WGS sequence"/>
</dbReference>
<keyword evidence="3" id="KW-1029">Fimbrium biogenesis</keyword>
<dbReference type="InterPro" id="IPR018046">
    <property type="entry name" value="Pili_assmbl_chaperone_CS"/>
</dbReference>
<dbReference type="PANTHER" id="PTHR30251">
    <property type="entry name" value="PILUS ASSEMBLY CHAPERONE"/>
    <property type="match status" value="1"/>
</dbReference>
<dbReference type="InterPro" id="IPR036316">
    <property type="entry name" value="Pili_assmbl_chap_C_dom_sf"/>
</dbReference>
<comment type="caution">
    <text evidence="12">The sequence shown here is derived from an EMBL/GenBank/DDBJ whole genome shotgun (WGS) entry which is preliminary data.</text>
</comment>
<dbReference type="SUPFAM" id="SSF49354">
    <property type="entry name" value="PapD-like"/>
    <property type="match status" value="1"/>
</dbReference>
<keyword evidence="7" id="KW-0393">Immunoglobulin domain</keyword>
<dbReference type="PRINTS" id="PR00969">
    <property type="entry name" value="CHAPERONPILI"/>
</dbReference>
<gene>
    <name evidence="12" type="ORF">RSA13_11185</name>
</gene>
<evidence type="ECO:0000256" key="5">
    <source>
        <dbReference type="ARBA" id="ARBA00022764"/>
    </source>
</evidence>
<evidence type="ECO:0000259" key="10">
    <source>
        <dbReference type="Pfam" id="PF00345"/>
    </source>
</evidence>
<dbReference type="AlphaFoldDB" id="A0AB34VEH2"/>
<organism evidence="12 13">
    <name type="scientific">Pantoea stewartii</name>
    <dbReference type="NCBI Taxonomy" id="66269"/>
    <lineage>
        <taxon>Bacteria</taxon>
        <taxon>Pseudomonadati</taxon>
        <taxon>Pseudomonadota</taxon>
        <taxon>Gammaproteobacteria</taxon>
        <taxon>Enterobacterales</taxon>
        <taxon>Erwiniaceae</taxon>
        <taxon>Pantoea</taxon>
    </lineage>
</organism>